<dbReference type="GO" id="GO:0006508">
    <property type="term" value="P:proteolysis"/>
    <property type="evidence" value="ECO:0007669"/>
    <property type="project" value="UniProtKB-KW"/>
</dbReference>
<sequence>MSSSPEHYVSFVSGETVGTTRRQRKVNRTAVLLAVIPAVALCGVLGLFGYMYGTRFSSAPTASLDASSVQLWSSSASPFVLNSFNSFKWKFNKVYADEAETEKRFKIFEKNLQWIEAHNAAHDHVKLEINEFSDLTPEEFDQRFMGFSPMDGTNGVHPTHNLSSYSRDALPQSVDWNAKKCVNPVMDQSSCGSCWAFSAVGALEGVHCKNTSKLGKLSEQQLVDCSWGEGNKGCSGGLMDAAFRYVKKHGLCSETDYPYEAINGKCRARECDPLLIGFNGFYDVPRRSETALMAAVAEHGPVAVAIQANEMAFKFYKSGVLTEHCGSRMNHGVLLVGYGTENGLDYWLVKNSWGRTWGDKGYIKLVRNSSKPSVGSHGQCGILDHASYPTEYEKQTN</sequence>
<reference evidence="10" key="1">
    <citation type="submission" date="2014-11" db="EMBL/GenBank/DDBJ databases">
        <authorList>
            <person name="Otto D Thomas"/>
            <person name="Naeem Raeece"/>
        </authorList>
    </citation>
    <scope>NUCLEOTIDE SEQUENCE</scope>
</reference>
<dbReference type="PROSITE" id="PS00139">
    <property type="entry name" value="THIOL_PROTEASE_CYS"/>
    <property type="match status" value="1"/>
</dbReference>
<dbReference type="EMBL" id="CDMZ01001984">
    <property type="protein sequence ID" value="CEM40162.1"/>
    <property type="molecule type" value="Genomic_DNA"/>
</dbReference>
<evidence type="ECO:0000256" key="3">
    <source>
        <dbReference type="ARBA" id="ARBA00022801"/>
    </source>
</evidence>
<dbReference type="CDD" id="cd02248">
    <property type="entry name" value="Peptidase_C1A"/>
    <property type="match status" value="1"/>
</dbReference>
<keyword evidence="7" id="KW-1133">Transmembrane helix</keyword>
<dbReference type="InterPro" id="IPR025661">
    <property type="entry name" value="Pept_asp_AS"/>
</dbReference>
<protein>
    <recommendedName>
        <fullName evidence="11">Peptidase C1A papain C-terminal domain-containing protein</fullName>
    </recommendedName>
</protein>
<dbReference type="InterPro" id="IPR013201">
    <property type="entry name" value="Prot_inhib_I29"/>
</dbReference>
<dbReference type="InterPro" id="IPR039417">
    <property type="entry name" value="Peptidase_C1A_papain-like"/>
</dbReference>
<keyword evidence="6" id="KW-1015">Disulfide bond</keyword>
<keyword evidence="4" id="KW-0788">Thiol protease</keyword>
<dbReference type="SUPFAM" id="SSF54001">
    <property type="entry name" value="Cysteine proteinases"/>
    <property type="match status" value="1"/>
</dbReference>
<dbReference type="PhylomeDB" id="A0A0G4H8P6"/>
<dbReference type="GO" id="GO:0008234">
    <property type="term" value="F:cysteine-type peptidase activity"/>
    <property type="evidence" value="ECO:0007669"/>
    <property type="project" value="UniProtKB-KW"/>
</dbReference>
<dbReference type="PROSITE" id="PS00640">
    <property type="entry name" value="THIOL_PROTEASE_ASN"/>
    <property type="match status" value="1"/>
</dbReference>
<dbReference type="InterPro" id="IPR038765">
    <property type="entry name" value="Papain-like_cys_pep_sf"/>
</dbReference>
<feature type="transmembrane region" description="Helical" evidence="7">
    <location>
        <begin position="30"/>
        <end position="52"/>
    </location>
</feature>
<gene>
    <name evidence="10" type="ORF">Cvel_873</name>
</gene>
<evidence type="ECO:0000259" key="9">
    <source>
        <dbReference type="SMART" id="SM00848"/>
    </source>
</evidence>
<dbReference type="VEuPathDB" id="CryptoDB:Cvel_873"/>
<evidence type="ECO:0000256" key="1">
    <source>
        <dbReference type="ARBA" id="ARBA00008455"/>
    </source>
</evidence>
<evidence type="ECO:0000259" key="8">
    <source>
        <dbReference type="SMART" id="SM00645"/>
    </source>
</evidence>
<evidence type="ECO:0000256" key="4">
    <source>
        <dbReference type="ARBA" id="ARBA00022807"/>
    </source>
</evidence>
<evidence type="ECO:0000256" key="5">
    <source>
        <dbReference type="ARBA" id="ARBA00023145"/>
    </source>
</evidence>
<dbReference type="InterPro" id="IPR000668">
    <property type="entry name" value="Peptidase_C1A_C"/>
</dbReference>
<dbReference type="PRINTS" id="PR00705">
    <property type="entry name" value="PAPAIN"/>
</dbReference>
<feature type="domain" description="Peptidase C1A papain C-terminal" evidence="8">
    <location>
        <begin position="170"/>
        <end position="390"/>
    </location>
</feature>
<dbReference type="PANTHER" id="PTHR12411">
    <property type="entry name" value="CYSTEINE PROTEASE FAMILY C1-RELATED"/>
    <property type="match status" value="1"/>
</dbReference>
<accession>A0A0G4H8P6</accession>
<evidence type="ECO:0008006" key="11">
    <source>
        <dbReference type="Google" id="ProtNLM"/>
    </source>
</evidence>
<evidence type="ECO:0000256" key="6">
    <source>
        <dbReference type="ARBA" id="ARBA00023157"/>
    </source>
</evidence>
<dbReference type="PROSITE" id="PS00639">
    <property type="entry name" value="THIOL_PROTEASE_HIS"/>
    <property type="match status" value="1"/>
</dbReference>
<dbReference type="InterPro" id="IPR013128">
    <property type="entry name" value="Peptidase_C1A"/>
</dbReference>
<dbReference type="SMART" id="SM00848">
    <property type="entry name" value="Inhibitor_I29"/>
    <property type="match status" value="1"/>
</dbReference>
<name>A0A0G4H8P6_9ALVE</name>
<dbReference type="Gene3D" id="3.90.70.10">
    <property type="entry name" value="Cysteine proteinases"/>
    <property type="match status" value="1"/>
</dbReference>
<keyword evidence="7" id="KW-0812">Transmembrane</keyword>
<dbReference type="Pfam" id="PF00112">
    <property type="entry name" value="Peptidase_C1"/>
    <property type="match status" value="1"/>
</dbReference>
<dbReference type="AlphaFoldDB" id="A0A0G4H8P6"/>
<evidence type="ECO:0000313" key="10">
    <source>
        <dbReference type="EMBL" id="CEM40162.1"/>
    </source>
</evidence>
<dbReference type="InterPro" id="IPR000169">
    <property type="entry name" value="Pept_cys_AS"/>
</dbReference>
<keyword evidence="2" id="KW-0645">Protease</keyword>
<dbReference type="SMART" id="SM00645">
    <property type="entry name" value="Pept_C1"/>
    <property type="match status" value="1"/>
</dbReference>
<keyword evidence="5" id="KW-0865">Zymogen</keyword>
<keyword evidence="7" id="KW-0472">Membrane</keyword>
<proteinExistence type="inferred from homology"/>
<evidence type="ECO:0000256" key="7">
    <source>
        <dbReference type="SAM" id="Phobius"/>
    </source>
</evidence>
<feature type="domain" description="Cathepsin propeptide inhibitor" evidence="9">
    <location>
        <begin position="84"/>
        <end position="140"/>
    </location>
</feature>
<keyword evidence="3" id="KW-0378">Hydrolase</keyword>
<organism evidence="10">
    <name type="scientific">Chromera velia CCMP2878</name>
    <dbReference type="NCBI Taxonomy" id="1169474"/>
    <lineage>
        <taxon>Eukaryota</taxon>
        <taxon>Sar</taxon>
        <taxon>Alveolata</taxon>
        <taxon>Colpodellida</taxon>
        <taxon>Chromeraceae</taxon>
        <taxon>Chromera</taxon>
    </lineage>
</organism>
<comment type="similarity">
    <text evidence="1">Belongs to the peptidase C1 family.</text>
</comment>
<dbReference type="FunFam" id="3.90.70.10:FF:000006">
    <property type="entry name" value="Cathepsin S"/>
    <property type="match status" value="1"/>
</dbReference>
<dbReference type="Pfam" id="PF08246">
    <property type="entry name" value="Inhibitor_I29"/>
    <property type="match status" value="1"/>
</dbReference>
<evidence type="ECO:0000256" key="2">
    <source>
        <dbReference type="ARBA" id="ARBA00022670"/>
    </source>
</evidence>
<dbReference type="InterPro" id="IPR025660">
    <property type="entry name" value="Pept_his_AS"/>
</dbReference>